<dbReference type="GO" id="GO:0005886">
    <property type="term" value="C:plasma membrane"/>
    <property type="evidence" value="ECO:0007669"/>
    <property type="project" value="TreeGrafter"/>
</dbReference>
<dbReference type="SMART" id="SM00382">
    <property type="entry name" value="AAA"/>
    <property type="match status" value="1"/>
</dbReference>
<evidence type="ECO:0000256" key="3">
    <source>
        <dbReference type="ARBA" id="ARBA00022448"/>
    </source>
</evidence>
<accession>A0A1R3GLD9</accession>
<keyword evidence="9 13" id="KW-0472">Membrane</keyword>
<keyword evidence="8 13" id="KW-1133">Transmembrane helix</keyword>
<dbReference type="SUPFAM" id="SSF90123">
    <property type="entry name" value="ABC transporter transmembrane region"/>
    <property type="match status" value="2"/>
</dbReference>
<dbReference type="InterPro" id="IPR003439">
    <property type="entry name" value="ABC_transporter-like_ATP-bd"/>
</dbReference>
<evidence type="ECO:0000259" key="14">
    <source>
        <dbReference type="PROSITE" id="PS50893"/>
    </source>
</evidence>
<feature type="domain" description="ABC transmembrane type-1" evidence="15">
    <location>
        <begin position="87"/>
        <end position="370"/>
    </location>
</feature>
<feature type="domain" description="ABC transporter" evidence="14">
    <location>
        <begin position="978"/>
        <end position="1215"/>
    </location>
</feature>
<feature type="transmembrane region" description="Helical" evidence="13">
    <location>
        <begin position="921"/>
        <end position="942"/>
    </location>
</feature>
<dbReference type="InterPro" id="IPR003593">
    <property type="entry name" value="AAA+_ATPase"/>
</dbReference>
<evidence type="ECO:0000256" key="9">
    <source>
        <dbReference type="ARBA" id="ARBA00023136"/>
    </source>
</evidence>
<keyword evidence="17" id="KW-1185">Reference proteome</keyword>
<comment type="subcellular location">
    <subcellularLocation>
        <location evidence="1">Membrane</location>
        <topology evidence="1">Multi-pass membrane protein</topology>
    </subcellularLocation>
</comment>
<dbReference type="GO" id="GO:0016887">
    <property type="term" value="F:ATP hydrolysis activity"/>
    <property type="evidence" value="ECO:0007669"/>
    <property type="project" value="InterPro"/>
</dbReference>
<organism evidence="16 17">
    <name type="scientific">Corchorus capsularis</name>
    <name type="common">Jute</name>
    <dbReference type="NCBI Taxonomy" id="210143"/>
    <lineage>
        <taxon>Eukaryota</taxon>
        <taxon>Viridiplantae</taxon>
        <taxon>Streptophyta</taxon>
        <taxon>Embryophyta</taxon>
        <taxon>Tracheophyta</taxon>
        <taxon>Spermatophyta</taxon>
        <taxon>Magnoliopsida</taxon>
        <taxon>eudicotyledons</taxon>
        <taxon>Gunneridae</taxon>
        <taxon>Pentapetalae</taxon>
        <taxon>rosids</taxon>
        <taxon>malvids</taxon>
        <taxon>Malvales</taxon>
        <taxon>Malvaceae</taxon>
        <taxon>Grewioideae</taxon>
        <taxon>Apeibeae</taxon>
        <taxon>Corchorus</taxon>
    </lineage>
</organism>
<keyword evidence="3" id="KW-0813">Transport</keyword>
<evidence type="ECO:0000313" key="17">
    <source>
        <dbReference type="Proteomes" id="UP000188268"/>
    </source>
</evidence>
<comment type="catalytic activity">
    <reaction evidence="11">
        <text>(indol-3-yl)acetate(in) + ATP + H2O = (indol-3-yl)acetate(out) + ADP + phosphate + H(+)</text>
        <dbReference type="Rhea" id="RHEA:84235"/>
        <dbReference type="ChEBI" id="CHEBI:15377"/>
        <dbReference type="ChEBI" id="CHEBI:15378"/>
        <dbReference type="ChEBI" id="CHEBI:30616"/>
        <dbReference type="ChEBI" id="CHEBI:30854"/>
        <dbReference type="ChEBI" id="CHEBI:43474"/>
        <dbReference type="ChEBI" id="CHEBI:456216"/>
    </reaction>
    <physiologicalReaction direction="left-to-right" evidence="11">
        <dbReference type="Rhea" id="RHEA:84236"/>
    </physiologicalReaction>
</comment>
<evidence type="ECO:0000256" key="12">
    <source>
        <dbReference type="SAM" id="MobiDB-lite"/>
    </source>
</evidence>
<dbReference type="GO" id="GO:0005524">
    <property type="term" value="F:ATP binding"/>
    <property type="evidence" value="ECO:0007669"/>
    <property type="project" value="UniProtKB-KW"/>
</dbReference>
<dbReference type="GO" id="GO:0140359">
    <property type="term" value="F:ABC-type transporter activity"/>
    <property type="evidence" value="ECO:0007669"/>
    <property type="project" value="InterPro"/>
</dbReference>
<dbReference type="OrthoDB" id="6500128at2759"/>
<evidence type="ECO:0000256" key="11">
    <source>
        <dbReference type="ARBA" id="ARBA00093214"/>
    </source>
</evidence>
<evidence type="ECO:0000256" key="7">
    <source>
        <dbReference type="ARBA" id="ARBA00022840"/>
    </source>
</evidence>
<dbReference type="EMBL" id="AWWV01014076">
    <property type="protein sequence ID" value="OMO58879.1"/>
    <property type="molecule type" value="Genomic_DNA"/>
</dbReference>
<dbReference type="Proteomes" id="UP000188268">
    <property type="component" value="Unassembled WGS sequence"/>
</dbReference>
<evidence type="ECO:0000256" key="8">
    <source>
        <dbReference type="ARBA" id="ARBA00022989"/>
    </source>
</evidence>
<dbReference type="PANTHER" id="PTHR24222:SF70">
    <property type="entry name" value="BRACHYTIC2"/>
    <property type="match status" value="1"/>
</dbReference>
<dbReference type="InterPro" id="IPR027417">
    <property type="entry name" value="P-loop_NTPase"/>
</dbReference>
<dbReference type="PANTHER" id="PTHR24222">
    <property type="entry name" value="ABC TRANSPORTER B FAMILY"/>
    <property type="match status" value="1"/>
</dbReference>
<keyword evidence="6" id="KW-0547">Nucleotide-binding</keyword>
<feature type="transmembrane region" description="Helical" evidence="13">
    <location>
        <begin position="874"/>
        <end position="901"/>
    </location>
</feature>
<dbReference type="FunFam" id="1.20.1560.10:FF:000028">
    <property type="entry name" value="ABC transporter B family member 20"/>
    <property type="match status" value="1"/>
</dbReference>
<evidence type="ECO:0000256" key="5">
    <source>
        <dbReference type="ARBA" id="ARBA00022737"/>
    </source>
</evidence>
<dbReference type="InterPro" id="IPR011527">
    <property type="entry name" value="ABC1_TM_dom"/>
</dbReference>
<keyword evidence="7" id="KW-0067">ATP-binding</keyword>
<evidence type="ECO:0000313" key="16">
    <source>
        <dbReference type="EMBL" id="OMO58879.1"/>
    </source>
</evidence>
<dbReference type="FunFam" id="1.20.1560.10:FF:000021">
    <property type="entry name" value="ABC transporter B family member 6"/>
    <property type="match status" value="1"/>
</dbReference>
<evidence type="ECO:0000256" key="13">
    <source>
        <dbReference type="SAM" id="Phobius"/>
    </source>
</evidence>
<dbReference type="SUPFAM" id="SSF52540">
    <property type="entry name" value="P-loop containing nucleoside triphosphate hydrolases"/>
    <property type="match status" value="2"/>
</dbReference>
<dbReference type="Gramene" id="OMO58879">
    <property type="protein sequence ID" value="OMO58879"/>
    <property type="gene ID" value="CCACVL1_25287"/>
</dbReference>
<feature type="domain" description="ABC transporter" evidence="14">
    <location>
        <begin position="218"/>
        <end position="466"/>
    </location>
</feature>
<feature type="transmembrane region" description="Helical" evidence="13">
    <location>
        <begin position="238"/>
        <end position="260"/>
    </location>
</feature>
<dbReference type="InterPro" id="IPR036640">
    <property type="entry name" value="ABC1_TM_sf"/>
</dbReference>
<dbReference type="FunFam" id="3.40.50.300:FF:000240">
    <property type="entry name" value="ABC transporter B family member 20"/>
    <property type="match status" value="1"/>
</dbReference>
<feature type="transmembrane region" description="Helical" evidence="13">
    <location>
        <begin position="802"/>
        <end position="825"/>
    </location>
</feature>
<feature type="transmembrane region" description="Helical" evidence="13">
    <location>
        <begin position="776"/>
        <end position="796"/>
    </location>
</feature>
<feature type="compositionally biased region" description="Polar residues" evidence="12">
    <location>
        <begin position="580"/>
        <end position="589"/>
    </location>
</feature>
<gene>
    <name evidence="16" type="ORF">CCACVL1_25287</name>
</gene>
<evidence type="ECO:0008006" key="18">
    <source>
        <dbReference type="Google" id="ProtNLM"/>
    </source>
</evidence>
<dbReference type="Gene3D" id="1.20.1560.10">
    <property type="entry name" value="ABC transporter type 1, transmembrane domain"/>
    <property type="match status" value="2"/>
</dbReference>
<feature type="transmembrane region" description="Helical" evidence="13">
    <location>
        <begin position="651"/>
        <end position="680"/>
    </location>
</feature>
<comment type="similarity">
    <text evidence="2">Belongs to the ABC transporter superfamily. ABCB family. Multidrug resistance exporter (TC 3.A.1.201) subfamily.</text>
</comment>
<feature type="compositionally biased region" description="Basic and acidic residues" evidence="12">
    <location>
        <begin position="570"/>
        <end position="579"/>
    </location>
</feature>
<feature type="region of interest" description="Disordered" evidence="12">
    <location>
        <begin position="481"/>
        <end position="556"/>
    </location>
</feature>
<keyword evidence="4 13" id="KW-0812">Transmembrane</keyword>
<dbReference type="STRING" id="210143.A0A1R3GLD9"/>
<protein>
    <recommendedName>
        <fullName evidence="18">ABC transporter, integral membrane type 1</fullName>
    </recommendedName>
</protein>
<evidence type="ECO:0000259" key="15">
    <source>
        <dbReference type="PROSITE" id="PS50929"/>
    </source>
</evidence>
<name>A0A1R3GLD9_COCAP</name>
<evidence type="ECO:0000256" key="2">
    <source>
        <dbReference type="ARBA" id="ARBA00007577"/>
    </source>
</evidence>
<reference evidence="16 17" key="1">
    <citation type="submission" date="2013-09" db="EMBL/GenBank/DDBJ databases">
        <title>Corchorus capsularis genome sequencing.</title>
        <authorList>
            <person name="Alam M."/>
            <person name="Haque M.S."/>
            <person name="Islam M.S."/>
            <person name="Emdad E.M."/>
            <person name="Islam M.M."/>
            <person name="Ahmed B."/>
            <person name="Halim A."/>
            <person name="Hossen Q.M.M."/>
            <person name="Hossain M.Z."/>
            <person name="Ahmed R."/>
            <person name="Khan M.M."/>
            <person name="Islam R."/>
            <person name="Rashid M.M."/>
            <person name="Khan S.A."/>
            <person name="Rahman M.S."/>
            <person name="Alam M."/>
        </authorList>
    </citation>
    <scope>NUCLEOTIDE SEQUENCE [LARGE SCALE GENOMIC DNA]</scope>
    <source>
        <strain evidence="17">cv. CVL-1</strain>
        <tissue evidence="16">Whole seedling</tissue>
    </source>
</reference>
<proteinExistence type="inferred from homology"/>
<evidence type="ECO:0000256" key="10">
    <source>
        <dbReference type="ARBA" id="ARBA00023180"/>
    </source>
</evidence>
<sequence>MMISRGLFGWSPPHIQPLTPVSEVSEPPESPSPYLDTTAEAAAAAAAAQVEAEEEMEEAEEIEPPPAAVPFSRLFACADRLDWALMIVGSLAAAAHGTALVVYLHYFAKIVQVLGIPVPPPEQGHNMDAQVERFKELASTIVFIAVGVFAAGWIEVSCWILTGERQTAVIRSRYVQVLLNQDMSFFDTYGNNGDIVSQVLSDVLLIQSALSEKVGNYIHNMATFFSGLIIGFVNCWEIALITLATGPFIVAAGGISNIFLHRLAENIQDAYAEAASIAEQAVSYIRTLYAFTNETLAKYSYATSLQATLRYGILISLVQGLGLGFTYGLAICSCALQLWVGRFLVTNHKAHGGEIITALFAVGRAGLALTEEQKIKLSIARAVLLNPTILLLDEVTGGLDFEAERTVQEALDLLMLGRSTIIIARRLSLIRNADYIAVMEEGQLVEMGTHDELLALDGLYAELLKCEEAAKLPRRMPVRSYKETSTFQIEKDSSSANSFQESSSPKLMKSPSLQRVPGVFRPQDGAFNSQESPKAHSPPPEKMVENGLAADAGDKEPSIRRQDSFEMRLPELPKLDVHSTQRQKSNGSDPESPVSPLLTSDPKNERSHSQTFSRPHSHSDDVPIKLKEAKDTHHKDAPSFWRLAQLSFAEWLYAVLGSIGAAIFGSFNPLLAYVISLIVTTYYKHEQHHHLRDEVNKWCLIIACMGIVTVVANFLQHFYFGIMGEKMTERVRRMMFSAMLRNEVGWFDEEDNSADTLSMRLANDATFVRAAFSNRLSIFIQDSAAVIVAILIGMLLHWRLALVALATLPVLTISAIAQKLWLAGFSRGIQEMHRKASLVLEDAVRNIYTVVAFCAGNKVMELYRLQLKKILKQSFFHGMAIGFAFGFSQFLLFACNALLLWYTALSVKNGYMDLPTALKEYMVFSFATFALVEPFGLAPYILKRRKSLTSVFEIIDRVPKIEPDDNSALKPPNVYGSIELKNVDFCYPTRPEMLVLSNFSLKVNGGQTVAVVGVSGSGKSTIISLIERFYDPVAGQVLLDGRDLKVYNLRWLRNHLGLVQQEPIIFSTTIRENIIYARHNASEAEMKEAARIANAHHFISSLPHGYDTHVGMRGVDLTPGQKQRIAIARVVLKNAPILLLDEASSSIESESSRVVQEALDTLIMGNKTTILIAHRAAMMRHVDNIVVLNGGRIVEEGTHDTLVAKNGFTHLTHLKCQKYHHPPTTAGFAESLG</sequence>
<dbReference type="CDD" id="cd18577">
    <property type="entry name" value="ABC_6TM_Pgp_ABCB1_D1_like"/>
    <property type="match status" value="1"/>
</dbReference>
<dbReference type="Pfam" id="PF00005">
    <property type="entry name" value="ABC_tran"/>
    <property type="match status" value="1"/>
</dbReference>
<evidence type="ECO:0000256" key="1">
    <source>
        <dbReference type="ARBA" id="ARBA00004141"/>
    </source>
</evidence>
<feature type="transmembrane region" description="Helical" evidence="13">
    <location>
        <begin position="83"/>
        <end position="106"/>
    </location>
</feature>
<dbReference type="Gene3D" id="3.40.50.300">
    <property type="entry name" value="P-loop containing nucleotide triphosphate hydrolases"/>
    <property type="match status" value="2"/>
</dbReference>
<feature type="domain" description="ABC transmembrane type-1" evidence="15">
    <location>
        <begin position="655"/>
        <end position="947"/>
    </location>
</feature>
<evidence type="ECO:0000256" key="4">
    <source>
        <dbReference type="ARBA" id="ARBA00022692"/>
    </source>
</evidence>
<dbReference type="PROSITE" id="PS50893">
    <property type="entry name" value="ABC_TRANSPORTER_2"/>
    <property type="match status" value="2"/>
</dbReference>
<feature type="region of interest" description="Disordered" evidence="12">
    <location>
        <begin position="570"/>
        <end position="622"/>
    </location>
</feature>
<dbReference type="CDD" id="cd18578">
    <property type="entry name" value="ABC_6TM_Pgp_ABCB1_D2_like"/>
    <property type="match status" value="1"/>
</dbReference>
<feature type="transmembrane region" description="Helical" evidence="13">
    <location>
        <begin position="214"/>
        <end position="232"/>
    </location>
</feature>
<dbReference type="Pfam" id="PF00664">
    <property type="entry name" value="ABC_membrane"/>
    <property type="match status" value="2"/>
</dbReference>
<comment type="caution">
    <text evidence="16">The sequence shown here is derived from an EMBL/GenBank/DDBJ whole genome shotgun (WGS) entry which is preliminary data.</text>
</comment>
<dbReference type="OMA" id="PEKMVEN"/>
<keyword evidence="10" id="KW-0325">Glycoprotein</keyword>
<feature type="transmembrane region" description="Helical" evidence="13">
    <location>
        <begin position="700"/>
        <end position="722"/>
    </location>
</feature>
<dbReference type="InterPro" id="IPR039421">
    <property type="entry name" value="Type_1_exporter"/>
</dbReference>
<feature type="transmembrane region" description="Helical" evidence="13">
    <location>
        <begin position="137"/>
        <end position="161"/>
    </location>
</feature>
<feature type="compositionally biased region" description="Low complexity" evidence="12">
    <location>
        <begin position="494"/>
        <end position="513"/>
    </location>
</feature>
<dbReference type="AlphaFoldDB" id="A0A1R3GLD9"/>
<keyword evidence="5" id="KW-0677">Repeat</keyword>
<evidence type="ECO:0000256" key="6">
    <source>
        <dbReference type="ARBA" id="ARBA00022741"/>
    </source>
</evidence>
<dbReference type="FunFam" id="1.20.1560.10:FF:000049">
    <property type="entry name" value="ABC transporter B family member 6"/>
    <property type="match status" value="1"/>
</dbReference>
<dbReference type="PROSITE" id="PS50929">
    <property type="entry name" value="ABC_TM1F"/>
    <property type="match status" value="2"/>
</dbReference>